<feature type="compositionally biased region" description="Polar residues" evidence="1">
    <location>
        <begin position="475"/>
        <end position="485"/>
    </location>
</feature>
<evidence type="ECO:0000256" key="1">
    <source>
        <dbReference type="SAM" id="MobiDB-lite"/>
    </source>
</evidence>
<dbReference type="AlphaFoldDB" id="A0A934VDH8"/>
<proteinExistence type="predicted"/>
<reference evidence="2" key="1">
    <citation type="submission" date="2021-01" db="EMBL/GenBank/DDBJ databases">
        <title>Modified the classification status of verrucomicrobia.</title>
        <authorList>
            <person name="Feng X."/>
        </authorList>
    </citation>
    <scope>NUCLEOTIDE SEQUENCE</scope>
    <source>
        <strain evidence="2">JCM 18052</strain>
    </source>
</reference>
<gene>
    <name evidence="2" type="ORF">JIN84_20655</name>
</gene>
<evidence type="ECO:0000313" key="3">
    <source>
        <dbReference type="Proteomes" id="UP000600139"/>
    </source>
</evidence>
<comment type="caution">
    <text evidence="2">The sequence shown here is derived from an EMBL/GenBank/DDBJ whole genome shotgun (WGS) entry which is preliminary data.</text>
</comment>
<evidence type="ECO:0000313" key="2">
    <source>
        <dbReference type="EMBL" id="MBK1818046.1"/>
    </source>
</evidence>
<organism evidence="2 3">
    <name type="scientific">Luteolibacter yonseiensis</name>
    <dbReference type="NCBI Taxonomy" id="1144680"/>
    <lineage>
        <taxon>Bacteria</taxon>
        <taxon>Pseudomonadati</taxon>
        <taxon>Verrucomicrobiota</taxon>
        <taxon>Verrucomicrobiia</taxon>
        <taxon>Verrucomicrobiales</taxon>
        <taxon>Verrucomicrobiaceae</taxon>
        <taxon>Luteolibacter</taxon>
    </lineage>
</organism>
<feature type="region of interest" description="Disordered" evidence="1">
    <location>
        <begin position="475"/>
        <end position="500"/>
    </location>
</feature>
<keyword evidence="3" id="KW-1185">Reference proteome</keyword>
<name>A0A934VDH8_9BACT</name>
<feature type="compositionally biased region" description="Basic and acidic residues" evidence="1">
    <location>
        <begin position="486"/>
        <end position="500"/>
    </location>
</feature>
<accession>A0A934VDH8</accession>
<sequence>MILTGVTHCAALLSGWAGWKLLDEGVHGSGTQAAETQRPRTGEVRSSDEILAIIAPERPRPKLSPAEWREKRAAYLNGLPELVKTMPVPDDLEAALEEEVKGWKEGDHGPSARLATLMYQWAAKDMPGLLKWLKEGVGPDNARGAAAASHLGDVVQQLAGDKGVDSVLPFFDGGLESETIFATSRTLGESGNLKLLAEFKGKLVPDQWNSMKFFLSSQCPWERRSTIVEFARSENQPEIVANFGRFQKENSSEAAAWILEMLGDESLDAEFRERLSDNNRLNEIALSSAVLPMDQRIALMRKGEAGPADQNLYDELARTDVAKILIHGRDWTYEFRHGNVEAGEVLASIAKELPETNLKAAEAVRVALFQNLAEEDGGRAIKLLEGLTPTRRAEVVLDTARNGFHYVNPEAFLTALRQVPEDDPQYRDARLDAWVRHGPENYERLDEGYVKWVRNLPEGLDRDMALYSLSLASAKSNPSLAQSLRSEVRDEELKRRMSNP</sequence>
<dbReference type="EMBL" id="JAENIK010000013">
    <property type="protein sequence ID" value="MBK1818046.1"/>
    <property type="molecule type" value="Genomic_DNA"/>
</dbReference>
<dbReference type="Proteomes" id="UP000600139">
    <property type="component" value="Unassembled WGS sequence"/>
</dbReference>
<dbReference type="RefSeq" id="WP_200353001.1">
    <property type="nucleotide sequence ID" value="NZ_JAENIK010000013.1"/>
</dbReference>
<protein>
    <submittedName>
        <fullName evidence="2">Uncharacterized protein</fullName>
    </submittedName>
</protein>